<reference evidence="2 3" key="1">
    <citation type="submission" date="2024-08" db="EMBL/GenBank/DDBJ databases">
        <authorList>
            <person name="Cucini C."/>
            <person name="Frati F."/>
        </authorList>
    </citation>
    <scope>NUCLEOTIDE SEQUENCE [LARGE SCALE GENOMIC DNA]</scope>
</reference>
<dbReference type="SUPFAM" id="SSF52087">
    <property type="entry name" value="CRAL/TRIO domain"/>
    <property type="match status" value="1"/>
</dbReference>
<dbReference type="InterPro" id="IPR036865">
    <property type="entry name" value="CRAL-TRIO_dom_sf"/>
</dbReference>
<sequence>MGQKKKNAVPQEELLKSLMVLVEDDADIIKSGIDINDEFLLSFLIGRKYNLATAYETIQKYVDVRRRKYVKFFSQLSPMTLLYMYDFPRFMGLLKYRDPITGCMVFVFRSPPDSNTTWITIEDITTALALALDELIYVDTAVNNGLILVASGEGFGFSRMRDFTPARIKILIDICYNAYPFNIKQFHLVQCSSLFNATVKICKPFLPRKLRNRIVVHNTIESFHDVVPPNVTPSWAGGTGSAEKDWEVFDYTLERATLDRTEYHEKLAKRLAEGMT</sequence>
<dbReference type="CDD" id="cd00170">
    <property type="entry name" value="SEC14"/>
    <property type="match status" value="1"/>
</dbReference>
<dbReference type="PRINTS" id="PR00180">
    <property type="entry name" value="CRETINALDHBP"/>
</dbReference>
<dbReference type="SMART" id="SM01100">
    <property type="entry name" value="CRAL_TRIO_N"/>
    <property type="match status" value="1"/>
</dbReference>
<dbReference type="EMBL" id="CAXLJM020000033">
    <property type="protein sequence ID" value="CAL8100752.1"/>
    <property type="molecule type" value="Genomic_DNA"/>
</dbReference>
<evidence type="ECO:0000313" key="2">
    <source>
        <dbReference type="EMBL" id="CAL8100752.1"/>
    </source>
</evidence>
<evidence type="ECO:0000313" key="3">
    <source>
        <dbReference type="Proteomes" id="UP001642540"/>
    </source>
</evidence>
<dbReference type="Gene3D" id="1.10.8.20">
    <property type="entry name" value="N-terminal domain of phosphatidylinositol transfer protein sec14p"/>
    <property type="match status" value="1"/>
</dbReference>
<comment type="caution">
    <text evidence="2">The sequence shown here is derived from an EMBL/GenBank/DDBJ whole genome shotgun (WGS) entry which is preliminary data.</text>
</comment>
<dbReference type="Proteomes" id="UP001642540">
    <property type="component" value="Unassembled WGS sequence"/>
</dbReference>
<dbReference type="InterPro" id="IPR036273">
    <property type="entry name" value="CRAL/TRIO_N_dom_sf"/>
</dbReference>
<accession>A0ABP1QEY1</accession>
<dbReference type="Pfam" id="PF00650">
    <property type="entry name" value="CRAL_TRIO"/>
    <property type="match status" value="1"/>
</dbReference>
<dbReference type="SUPFAM" id="SSF46938">
    <property type="entry name" value="CRAL/TRIO N-terminal domain"/>
    <property type="match status" value="1"/>
</dbReference>
<dbReference type="PANTHER" id="PTHR10174">
    <property type="entry name" value="ALPHA-TOCOPHEROL TRANSFER PROTEIN-RELATED"/>
    <property type="match status" value="1"/>
</dbReference>
<organism evidence="2 3">
    <name type="scientific">Orchesella dallaii</name>
    <dbReference type="NCBI Taxonomy" id="48710"/>
    <lineage>
        <taxon>Eukaryota</taxon>
        <taxon>Metazoa</taxon>
        <taxon>Ecdysozoa</taxon>
        <taxon>Arthropoda</taxon>
        <taxon>Hexapoda</taxon>
        <taxon>Collembola</taxon>
        <taxon>Entomobryomorpha</taxon>
        <taxon>Entomobryoidea</taxon>
        <taxon>Orchesellidae</taxon>
        <taxon>Orchesellinae</taxon>
        <taxon>Orchesella</taxon>
    </lineage>
</organism>
<gene>
    <name evidence="2" type="ORF">ODALV1_LOCUS10623</name>
</gene>
<dbReference type="InterPro" id="IPR011074">
    <property type="entry name" value="CRAL/TRIO_N_dom"/>
</dbReference>
<dbReference type="PANTHER" id="PTHR10174:SF208">
    <property type="entry name" value="CRAL-TRIO DOMAIN-CONTAINING PROTEIN DDB_G0278031"/>
    <property type="match status" value="1"/>
</dbReference>
<dbReference type="Gene3D" id="3.40.525.10">
    <property type="entry name" value="CRAL-TRIO lipid binding domain"/>
    <property type="match status" value="1"/>
</dbReference>
<keyword evidence="3" id="KW-1185">Reference proteome</keyword>
<dbReference type="Gene3D" id="1.20.5.1200">
    <property type="entry name" value="Alpha-tocopherol transfer"/>
    <property type="match status" value="1"/>
</dbReference>
<name>A0ABP1QEY1_9HEXA</name>
<dbReference type="InterPro" id="IPR001251">
    <property type="entry name" value="CRAL-TRIO_dom"/>
</dbReference>
<protein>
    <recommendedName>
        <fullName evidence="1">CRAL-TRIO domain-containing protein</fullName>
    </recommendedName>
</protein>
<evidence type="ECO:0000259" key="1">
    <source>
        <dbReference type="PROSITE" id="PS50191"/>
    </source>
</evidence>
<dbReference type="PROSITE" id="PS50191">
    <property type="entry name" value="CRAL_TRIO"/>
    <property type="match status" value="1"/>
</dbReference>
<proteinExistence type="predicted"/>
<feature type="domain" description="CRAL-TRIO" evidence="1">
    <location>
        <begin position="78"/>
        <end position="244"/>
    </location>
</feature>